<dbReference type="Proteomes" id="UP000006051">
    <property type="component" value="Chromosome"/>
</dbReference>
<dbReference type="GeneID" id="71568635"/>
<dbReference type="HOGENOM" id="CLU_2618593_0_0_10"/>
<dbReference type="KEGG" id="orh:Ornrh_0365"/>
<proteinExistence type="predicted"/>
<dbReference type="EMBL" id="CP003283">
    <property type="protein sequence ID" value="AFL96573.1"/>
    <property type="molecule type" value="Genomic_DNA"/>
</dbReference>
<dbReference type="RefSeq" id="WP_014790203.1">
    <property type="nucleotide sequence ID" value="NC_018016.1"/>
</dbReference>
<name>I3ZXY9_ORNRL</name>
<dbReference type="GeneID" id="97257129"/>
<sequence>MKERVEEMKEDRFDLYNRARFVNPHKYGLLAGKGAWVGHVQQAEELKRGLKANIIDYEISGYNTTYKNYQFHLKMLLT</sequence>
<keyword evidence="2" id="KW-1185">Reference proteome</keyword>
<evidence type="ECO:0000313" key="1">
    <source>
        <dbReference type="EMBL" id="AFL96573.1"/>
    </source>
</evidence>
<dbReference type="AlphaFoldDB" id="I3ZXY9"/>
<reference evidence="1 2" key="1">
    <citation type="submission" date="2012-06" db="EMBL/GenBank/DDBJ databases">
        <title>The complete genome of Ornithobacterium rhinotracheale DSM 15997.</title>
        <authorList>
            <consortium name="US DOE Joint Genome Institute (JGI-PGF)"/>
            <person name="Lucas S."/>
            <person name="Copeland A."/>
            <person name="Lapidus A."/>
            <person name="Goodwin L."/>
            <person name="Pitluck S."/>
            <person name="Peters L."/>
            <person name="Mikhailova N."/>
            <person name="Teshima H."/>
            <person name="Kyrpides N."/>
            <person name="Mavromatis K."/>
            <person name="Pagani I."/>
            <person name="Ivanova N."/>
            <person name="Ovchinnikova G."/>
            <person name="Zeytun A."/>
            <person name="Detter J.C."/>
            <person name="Han C."/>
            <person name="Land M."/>
            <person name="Hauser L."/>
            <person name="Markowitz V."/>
            <person name="Cheng J.-F."/>
            <person name="Hugenholtz P."/>
            <person name="Woyke T."/>
            <person name="Wu D."/>
            <person name="Lang E."/>
            <person name="Kopitz M."/>
            <person name="Brambilla E."/>
            <person name="Klenk H.-P."/>
            <person name="Eisen J.A."/>
        </authorList>
    </citation>
    <scope>NUCLEOTIDE SEQUENCE [LARGE SCALE GENOMIC DNA]</scope>
    <source>
        <strain evidence="2">ATCC 51463 / DSM 15997 / CCUG 23171 / LMG 9086</strain>
    </source>
</reference>
<organism evidence="1 2">
    <name type="scientific">Ornithobacterium rhinotracheale (strain ATCC 51463 / DSM 15997 / CCUG 23171 / CIP 104009 / LMG 9086)</name>
    <dbReference type="NCBI Taxonomy" id="867902"/>
    <lineage>
        <taxon>Bacteria</taxon>
        <taxon>Pseudomonadati</taxon>
        <taxon>Bacteroidota</taxon>
        <taxon>Flavobacteriia</taxon>
        <taxon>Flavobacteriales</taxon>
        <taxon>Weeksellaceae</taxon>
        <taxon>Ornithobacterium</taxon>
    </lineage>
</organism>
<dbReference type="STRING" id="867902.Ornrh_0365"/>
<accession>I3ZXY9</accession>
<protein>
    <submittedName>
        <fullName evidence="1">Uncharacterized protein</fullName>
    </submittedName>
</protein>
<gene>
    <name evidence="1" type="ordered locus">Ornrh_0365</name>
</gene>
<evidence type="ECO:0000313" key="2">
    <source>
        <dbReference type="Proteomes" id="UP000006051"/>
    </source>
</evidence>